<name>A0AAU9JHZ8_9CILI</name>
<dbReference type="InterPro" id="IPR003409">
    <property type="entry name" value="MORN"/>
</dbReference>
<dbReference type="PANTHER" id="PTHR43215:SF14">
    <property type="entry name" value="RADIAL SPOKE HEAD 1 HOMOLOG"/>
    <property type="match status" value="1"/>
</dbReference>
<comment type="caution">
    <text evidence="2">The sequence shown here is derived from an EMBL/GenBank/DDBJ whole genome shotgun (WGS) entry which is preliminary data.</text>
</comment>
<dbReference type="Proteomes" id="UP001162131">
    <property type="component" value="Unassembled WGS sequence"/>
</dbReference>
<dbReference type="SMART" id="SM00698">
    <property type="entry name" value="MORN"/>
    <property type="match status" value="9"/>
</dbReference>
<dbReference type="EMBL" id="CAJZBQ010000041">
    <property type="protein sequence ID" value="CAG9326892.1"/>
    <property type="molecule type" value="Genomic_DNA"/>
</dbReference>
<evidence type="ECO:0008006" key="4">
    <source>
        <dbReference type="Google" id="ProtNLM"/>
    </source>
</evidence>
<dbReference type="PROSITE" id="PS50096">
    <property type="entry name" value="IQ"/>
    <property type="match status" value="1"/>
</dbReference>
<reference evidence="2" key="1">
    <citation type="submission" date="2021-09" db="EMBL/GenBank/DDBJ databases">
        <authorList>
            <consortium name="AG Swart"/>
            <person name="Singh M."/>
            <person name="Singh A."/>
            <person name="Seah K."/>
            <person name="Emmerich C."/>
        </authorList>
    </citation>
    <scope>NUCLEOTIDE SEQUENCE</scope>
    <source>
        <strain evidence="2">ATCC30299</strain>
    </source>
</reference>
<dbReference type="SUPFAM" id="SSF82185">
    <property type="entry name" value="Histone H3 K4-specific methyltransferase SET7/9 N-terminal domain"/>
    <property type="match status" value="2"/>
</dbReference>
<gene>
    <name evidence="2" type="ORF">BSTOLATCC_MIC42152</name>
</gene>
<protein>
    <recommendedName>
        <fullName evidence="4">MORN repeat protein</fullName>
    </recommendedName>
</protein>
<dbReference type="Pfam" id="PF02493">
    <property type="entry name" value="MORN"/>
    <property type="match status" value="9"/>
</dbReference>
<keyword evidence="1" id="KW-0677">Repeat</keyword>
<dbReference type="PANTHER" id="PTHR43215">
    <property type="entry name" value="RADIAL SPOKE HEAD 1 HOMOLOG"/>
    <property type="match status" value="1"/>
</dbReference>
<evidence type="ECO:0000256" key="1">
    <source>
        <dbReference type="ARBA" id="ARBA00022737"/>
    </source>
</evidence>
<organism evidence="2 3">
    <name type="scientific">Blepharisma stoltei</name>
    <dbReference type="NCBI Taxonomy" id="1481888"/>
    <lineage>
        <taxon>Eukaryota</taxon>
        <taxon>Sar</taxon>
        <taxon>Alveolata</taxon>
        <taxon>Ciliophora</taxon>
        <taxon>Postciliodesmatophora</taxon>
        <taxon>Heterotrichea</taxon>
        <taxon>Heterotrichida</taxon>
        <taxon>Blepharismidae</taxon>
        <taxon>Blepharisma</taxon>
    </lineage>
</organism>
<dbReference type="GO" id="GO:0005829">
    <property type="term" value="C:cytosol"/>
    <property type="evidence" value="ECO:0007669"/>
    <property type="project" value="TreeGrafter"/>
</dbReference>
<keyword evidence="3" id="KW-1185">Reference proteome</keyword>
<evidence type="ECO:0000313" key="3">
    <source>
        <dbReference type="Proteomes" id="UP001162131"/>
    </source>
</evidence>
<accession>A0AAU9JHZ8</accession>
<dbReference type="Gene3D" id="2.20.110.10">
    <property type="entry name" value="Histone H3 K4-specific methyltransferase SET7/9 N-terminal domain"/>
    <property type="match status" value="4"/>
</dbReference>
<proteinExistence type="predicted"/>
<evidence type="ECO:0000313" key="2">
    <source>
        <dbReference type="EMBL" id="CAG9326892.1"/>
    </source>
</evidence>
<sequence length="423" mass="47980">MGENWSCCRSEEFESLNYRQELDMSLNKITYTKQEAGVDIQGNSNEIIQVTFNGKINLKQDETVLQSAARGYMARKEIEKKREAIKGSKKLIVTVNEPMYEAPFKVAEKSENLNSDSPKATSFPTPEELYEELSSAITKHQANTVSALENALGEFDISEPLNDGVPVKAKPALLLKDGTIYQGEWNSNSQKHGRGIEISQDGSKFIGYFVNGQKEGKGRIIHINSDVYQGDFKKDKANGFGIYIHEDGSKYEGEFKNDEQHGHGREEYSDGSVYEGDYRKGMKEGKGVFKWADGSYFEGDFKANNREGIGTYVWADKKAYTGEWKNGKMNGKGVFKWADGREYSGEYVNDLKEGHGKFVWPDGRIYDGEWKEGKQHGIGTYSFYTKHVKHHKVKQGEWHEGYRVRWLYDESEVGDSIVNISKA</sequence>
<dbReference type="AlphaFoldDB" id="A0AAU9JHZ8"/>